<name>A0ABZ2BT54_9RHOB</name>
<proteinExistence type="predicted"/>
<keyword evidence="2" id="KW-1185">Reference proteome</keyword>
<accession>A0ABZ2BT54</accession>
<dbReference type="EMBL" id="CP143423">
    <property type="protein sequence ID" value="WVX49175.1"/>
    <property type="molecule type" value="Genomic_DNA"/>
</dbReference>
<evidence type="ECO:0000313" key="2">
    <source>
        <dbReference type="Proteomes" id="UP001318682"/>
    </source>
</evidence>
<protein>
    <submittedName>
        <fullName evidence="1">Uncharacterized protein</fullName>
    </submittedName>
</protein>
<sequence length="182" mass="20062">MHRPSTNCLTAWGLIRLRLFGLLVGRIALNCCLLLSNPTQEAREKLAQVLQQQAKTLRSTLDVLNGKDTLTNLPEELSAWLAQIGKTQDTHIRVITRMAEQTDILIEAVQSEDDSAQRLLQTYIAFGQGAFFAAVTTLTDHIWVQIETGRSMQLEIAMKSATRPGEGLTALIGSGNTSARCR</sequence>
<evidence type="ECO:0000313" key="1">
    <source>
        <dbReference type="EMBL" id="WVX49175.1"/>
    </source>
</evidence>
<reference evidence="2" key="1">
    <citation type="submission" date="2024-01" db="EMBL/GenBank/DDBJ databases">
        <title>Roseobacter fucihabitans sp. nov., isolated from the brown alga Fucus spiralis.</title>
        <authorList>
            <person name="Hahnke S."/>
            <person name="Berger M."/>
            <person name="Schlingloff A."/>
            <person name="Athale I."/>
            <person name="Neumann-Schaal M."/>
            <person name="Adenaya A."/>
            <person name="Poehlein A."/>
            <person name="Daniel R."/>
            <person name="Pertersen J."/>
            <person name="Brinkhoff T."/>
        </authorList>
    </citation>
    <scope>NUCLEOTIDE SEQUENCE [LARGE SCALE GENOMIC DNA]</scope>
    <source>
        <strain evidence="2">B14</strain>
    </source>
</reference>
<gene>
    <name evidence="1" type="ORF">ROLI_022620</name>
</gene>
<organism evidence="1 2">
    <name type="scientific">Roseobacter fucihabitans</name>
    <dbReference type="NCBI Taxonomy" id="1537242"/>
    <lineage>
        <taxon>Bacteria</taxon>
        <taxon>Pseudomonadati</taxon>
        <taxon>Pseudomonadota</taxon>
        <taxon>Alphaproteobacteria</taxon>
        <taxon>Rhodobacterales</taxon>
        <taxon>Roseobacteraceae</taxon>
        <taxon>Roseobacter</taxon>
    </lineage>
</organism>
<dbReference type="Proteomes" id="UP001318682">
    <property type="component" value="Chromosome"/>
</dbReference>